<keyword evidence="3" id="KW-0862">Zinc</keyword>
<evidence type="ECO:0000256" key="7">
    <source>
        <dbReference type="SAM" id="Phobius"/>
    </source>
</evidence>
<feature type="domain" description="EF-hand" evidence="9">
    <location>
        <begin position="386"/>
        <end position="421"/>
    </location>
</feature>
<dbReference type="CDD" id="cd02340">
    <property type="entry name" value="ZZ_NBR1_like"/>
    <property type="match status" value="1"/>
</dbReference>
<dbReference type="SMART" id="SM00054">
    <property type="entry name" value="EFh"/>
    <property type="match status" value="2"/>
</dbReference>
<dbReference type="PROSITE" id="PS50222">
    <property type="entry name" value="EF_HAND_2"/>
    <property type="match status" value="2"/>
</dbReference>
<keyword evidence="2 5" id="KW-0863">Zinc-finger</keyword>
<comment type="caution">
    <text evidence="10">The sequence shown here is derived from an EMBL/GenBank/DDBJ whole genome shotgun (WGS) entry which is preliminary data.</text>
</comment>
<gene>
    <name evidence="10" type="ORF">LECACI_7A006751</name>
</gene>
<dbReference type="SUPFAM" id="SSF47473">
    <property type="entry name" value="EF-hand"/>
    <property type="match status" value="1"/>
</dbReference>
<dbReference type="PROSITE" id="PS50135">
    <property type="entry name" value="ZF_ZZ_2"/>
    <property type="match status" value="1"/>
</dbReference>
<dbReference type="Proteomes" id="UP001296104">
    <property type="component" value="Unassembled WGS sequence"/>
</dbReference>
<keyword evidence="1" id="KW-0479">Metal-binding</keyword>
<feature type="region of interest" description="Disordered" evidence="6">
    <location>
        <begin position="674"/>
        <end position="697"/>
    </location>
</feature>
<feature type="compositionally biased region" description="Polar residues" evidence="6">
    <location>
        <begin position="559"/>
        <end position="569"/>
    </location>
</feature>
<feature type="transmembrane region" description="Helical" evidence="7">
    <location>
        <begin position="12"/>
        <end position="33"/>
    </location>
</feature>
<dbReference type="EMBL" id="CAVMBE010000050">
    <property type="protein sequence ID" value="CAK4031593.1"/>
    <property type="molecule type" value="Genomic_DNA"/>
</dbReference>
<dbReference type="GO" id="GO:0005509">
    <property type="term" value="F:calcium ion binding"/>
    <property type="evidence" value="ECO:0007669"/>
    <property type="project" value="InterPro"/>
</dbReference>
<dbReference type="AlphaFoldDB" id="A0AAI8Z374"/>
<evidence type="ECO:0000256" key="2">
    <source>
        <dbReference type="ARBA" id="ARBA00022771"/>
    </source>
</evidence>
<evidence type="ECO:0000313" key="10">
    <source>
        <dbReference type="EMBL" id="CAK4031593.1"/>
    </source>
</evidence>
<keyword evidence="4" id="KW-0106">Calcium</keyword>
<evidence type="ECO:0000313" key="11">
    <source>
        <dbReference type="Proteomes" id="UP001296104"/>
    </source>
</evidence>
<evidence type="ECO:0000256" key="4">
    <source>
        <dbReference type="ARBA" id="ARBA00022837"/>
    </source>
</evidence>
<dbReference type="InterPro" id="IPR018247">
    <property type="entry name" value="EF_Hand_1_Ca_BS"/>
</dbReference>
<accession>A0AAI8Z374</accession>
<dbReference type="GO" id="GO:0016874">
    <property type="term" value="F:ligase activity"/>
    <property type="evidence" value="ECO:0007669"/>
    <property type="project" value="UniProtKB-KW"/>
</dbReference>
<dbReference type="Gene3D" id="3.30.60.90">
    <property type="match status" value="1"/>
</dbReference>
<feature type="region of interest" description="Disordered" evidence="6">
    <location>
        <begin position="559"/>
        <end position="590"/>
    </location>
</feature>
<organism evidence="10 11">
    <name type="scientific">Lecanosticta acicola</name>
    <dbReference type="NCBI Taxonomy" id="111012"/>
    <lineage>
        <taxon>Eukaryota</taxon>
        <taxon>Fungi</taxon>
        <taxon>Dikarya</taxon>
        <taxon>Ascomycota</taxon>
        <taxon>Pezizomycotina</taxon>
        <taxon>Dothideomycetes</taxon>
        <taxon>Dothideomycetidae</taxon>
        <taxon>Mycosphaerellales</taxon>
        <taxon>Mycosphaerellaceae</taxon>
        <taxon>Lecanosticta</taxon>
    </lineage>
</organism>
<evidence type="ECO:0000259" key="8">
    <source>
        <dbReference type="PROSITE" id="PS50135"/>
    </source>
</evidence>
<dbReference type="Pfam" id="PF13833">
    <property type="entry name" value="EF-hand_8"/>
    <property type="match status" value="1"/>
</dbReference>
<protein>
    <submittedName>
        <fullName evidence="10">E3 ubiquitin- ligase</fullName>
    </submittedName>
</protein>
<feature type="domain" description="EF-hand" evidence="9">
    <location>
        <begin position="422"/>
        <end position="457"/>
    </location>
</feature>
<dbReference type="InterPro" id="IPR043145">
    <property type="entry name" value="Znf_ZZ_sf"/>
</dbReference>
<dbReference type="InterPro" id="IPR052260">
    <property type="entry name" value="Autophagy_Rcpt_SigReg"/>
</dbReference>
<feature type="compositionally biased region" description="Polar residues" evidence="6">
    <location>
        <begin position="804"/>
        <end position="813"/>
    </location>
</feature>
<dbReference type="InterPro" id="IPR002048">
    <property type="entry name" value="EF_hand_dom"/>
</dbReference>
<dbReference type="InterPro" id="IPR000433">
    <property type="entry name" value="Znf_ZZ"/>
</dbReference>
<dbReference type="PROSITE" id="PS00018">
    <property type="entry name" value="EF_HAND_1"/>
    <property type="match status" value="2"/>
</dbReference>
<dbReference type="PANTHER" id="PTHR15090">
    <property type="entry name" value="SEQUESTOSOME 1-RELATED"/>
    <property type="match status" value="1"/>
</dbReference>
<dbReference type="Pfam" id="PF13202">
    <property type="entry name" value="EF-hand_5"/>
    <property type="match status" value="1"/>
</dbReference>
<feature type="compositionally biased region" description="Polar residues" evidence="6">
    <location>
        <begin position="729"/>
        <end position="738"/>
    </location>
</feature>
<evidence type="ECO:0000259" key="9">
    <source>
        <dbReference type="PROSITE" id="PS50222"/>
    </source>
</evidence>
<dbReference type="PROSITE" id="PS01357">
    <property type="entry name" value="ZF_ZZ_1"/>
    <property type="match status" value="1"/>
</dbReference>
<feature type="compositionally biased region" description="Low complexity" evidence="6">
    <location>
        <begin position="749"/>
        <end position="767"/>
    </location>
</feature>
<evidence type="ECO:0000256" key="5">
    <source>
        <dbReference type="PROSITE-ProRule" id="PRU00228"/>
    </source>
</evidence>
<keyword evidence="11" id="KW-1185">Reference proteome</keyword>
<keyword evidence="7" id="KW-1133">Transmembrane helix</keyword>
<name>A0AAI8Z374_9PEZI</name>
<evidence type="ECO:0000256" key="1">
    <source>
        <dbReference type="ARBA" id="ARBA00022723"/>
    </source>
</evidence>
<feature type="domain" description="ZZ-type" evidence="8">
    <location>
        <begin position="246"/>
        <end position="298"/>
    </location>
</feature>
<keyword evidence="7" id="KW-0812">Transmembrane</keyword>
<dbReference type="Gene3D" id="1.10.238.10">
    <property type="entry name" value="EF-hand"/>
    <property type="match status" value="1"/>
</dbReference>
<feature type="region of interest" description="Disordered" evidence="6">
    <location>
        <begin position="724"/>
        <end position="813"/>
    </location>
</feature>
<proteinExistence type="predicted"/>
<dbReference type="Pfam" id="PF00569">
    <property type="entry name" value="ZZ"/>
    <property type="match status" value="1"/>
</dbReference>
<dbReference type="SMART" id="SM00291">
    <property type="entry name" value="ZnF_ZZ"/>
    <property type="match status" value="1"/>
</dbReference>
<evidence type="ECO:0000256" key="6">
    <source>
        <dbReference type="SAM" id="MobiDB-lite"/>
    </source>
</evidence>
<dbReference type="SUPFAM" id="SSF57850">
    <property type="entry name" value="RING/U-box"/>
    <property type="match status" value="1"/>
</dbReference>
<keyword evidence="10" id="KW-0436">Ligase</keyword>
<dbReference type="CDD" id="cd00051">
    <property type="entry name" value="EFh"/>
    <property type="match status" value="1"/>
</dbReference>
<evidence type="ECO:0000256" key="3">
    <source>
        <dbReference type="ARBA" id="ARBA00022833"/>
    </source>
</evidence>
<dbReference type="InterPro" id="IPR011992">
    <property type="entry name" value="EF-hand-dom_pair"/>
</dbReference>
<sequence length="885" mass="100073">MAHATDWSRYHPAVIPLSALATGCIAYALYASYAAKPTTALHRSNAVHRPRRDRQLLVIEHRNSTPDSPLGTMLIRRDDHFIEFNLANCCSRFLSEHFSEAHQYLSQQTEVFRQTFGNVAMEMVLSACSSATQNADCWSQLESIGFGDLLRAMSVHDEDQVRLHSHGIRDVLGVGDISDDQVQQAVEKFLGSDKWRGGSSDSEAADPAETEEIDMLSAANREPSQGLRGLLYYIAEEDAKRKAYEHRGIHCEECGEMPIRGVRWHCLNCPDYDLCSSCEAHTAHTNTHVFAKIRIPVPILSQPVQEYKLWYPGDPRKIHGLLDASLKRRLCKDHGFEDPQLDALYDQFVCLANVPWPADPSSVKAAIDRRAFDKALTSTKWPQRFSANSMYDRMFGFYDTDGNGIIDFPEFVSGMAYLRGPNRFASLQRAIRGFDMDGDGYVDRADFLRLLRAKFDIQKQLVSDMVDGQAPQITQGAMERLRSSQPISSLFSDEEIPPGEVRWPRGKQEDAFGDLQPLEGINSFLNDEDPWPRDRLKRQPAHERLRHHLSRFEELLFSPSDQSTASNAMDQLDGLGDPSDRVDEESPGQEFSFMEMVTRTPVRDDPSIDEPYVRDLLWQLTEAGLNELLDKLFIQRERQDYEATMTQRERQRWRKQIDEEVERSRKLGDLRLPIRPLSSESDDSSSPAFTDGVVPTDWESLERREKEIPDAPLEQLLHASGYGVRNDENATYDSSSPRSLDAASPSAQTASRPQTARSRSTRATITSPLRNSVSADEPWEEAADPTLPQHKPNAEPAAGIQAPQEPNRTSARPNSATMAFTAALERPPSPQRLEYLASMEKVHREVEYRGGPGRLSYDEIESVTTLESRGELRGLIKTWLEWATF</sequence>
<dbReference type="GO" id="GO:0008270">
    <property type="term" value="F:zinc ion binding"/>
    <property type="evidence" value="ECO:0007669"/>
    <property type="project" value="UniProtKB-KW"/>
</dbReference>
<reference evidence="10" key="1">
    <citation type="submission" date="2023-11" db="EMBL/GenBank/DDBJ databases">
        <authorList>
            <person name="Alioto T."/>
            <person name="Alioto T."/>
            <person name="Gomez Garrido J."/>
        </authorList>
    </citation>
    <scope>NUCLEOTIDE SEQUENCE</scope>
</reference>
<keyword evidence="7" id="KW-0472">Membrane</keyword>
<dbReference type="PANTHER" id="PTHR15090:SF8">
    <property type="entry name" value="ZZ-TYPE ZINC FINGER-CONTAINING PROTEIN"/>
    <property type="match status" value="1"/>
</dbReference>